<accession>A0A6C0IGG5</accession>
<name>A0A6C0IGG5_9ZZZZ</name>
<evidence type="ECO:0000256" key="1">
    <source>
        <dbReference type="SAM" id="MobiDB-lite"/>
    </source>
</evidence>
<dbReference type="InterPro" id="IPR043872">
    <property type="entry name" value="DUF5832"/>
</dbReference>
<reference evidence="2" key="1">
    <citation type="journal article" date="2020" name="Nature">
        <title>Giant virus diversity and host interactions through global metagenomics.</title>
        <authorList>
            <person name="Schulz F."/>
            <person name="Roux S."/>
            <person name="Paez-Espino D."/>
            <person name="Jungbluth S."/>
            <person name="Walsh D.A."/>
            <person name="Denef V.J."/>
            <person name="McMahon K.D."/>
            <person name="Konstantinidis K.T."/>
            <person name="Eloe-Fadrosh E.A."/>
            <person name="Kyrpides N.C."/>
            <person name="Woyke T."/>
        </authorList>
    </citation>
    <scope>NUCLEOTIDE SEQUENCE</scope>
    <source>
        <strain evidence="2">GVMAG-M-3300023184-88</strain>
    </source>
</reference>
<sequence>MSNKQEPVEDFLDEDTEIPGQRYVLLSFLSPEKVLDKKELFFFQKFLHAYEVDWKVKNLEKYLVETVKGINAELDEKVKELEKNDQFDSAAICRKNRLPIDNIMSSYTDFVQKNKNDLNKTKIVEAYDDFMYTHKTKLEEQFHVANDCHTTMRGVKVRGVYNTTKEAELKAKKLQNKDKYHNIFMGEVGKWTPWDPSPHEVQDQDYNNDQLNTLMKKYKENEDNREQFFDERAKGAKGSKQVFGGASGDASAAGGQFDSMFGGSGDLSHQRKVGNSIERVANDDSDASGNVVVNATEEKSE</sequence>
<proteinExistence type="predicted"/>
<dbReference type="EMBL" id="MN740182">
    <property type="protein sequence ID" value="QHT92288.1"/>
    <property type="molecule type" value="Genomic_DNA"/>
</dbReference>
<organism evidence="2">
    <name type="scientific">viral metagenome</name>
    <dbReference type="NCBI Taxonomy" id="1070528"/>
    <lineage>
        <taxon>unclassified sequences</taxon>
        <taxon>metagenomes</taxon>
        <taxon>organismal metagenomes</taxon>
    </lineage>
</organism>
<dbReference type="Pfam" id="PF19150">
    <property type="entry name" value="DUF5832"/>
    <property type="match status" value="1"/>
</dbReference>
<protein>
    <submittedName>
        <fullName evidence="2">Uncharacterized protein</fullName>
    </submittedName>
</protein>
<dbReference type="AlphaFoldDB" id="A0A6C0IGG5"/>
<feature type="region of interest" description="Disordered" evidence="1">
    <location>
        <begin position="232"/>
        <end position="301"/>
    </location>
</feature>
<evidence type="ECO:0000313" key="2">
    <source>
        <dbReference type="EMBL" id="QHT92288.1"/>
    </source>
</evidence>